<evidence type="ECO:0000313" key="2">
    <source>
        <dbReference type="EMBL" id="CAE6909986.1"/>
    </source>
</evidence>
<dbReference type="Proteomes" id="UP000604046">
    <property type="component" value="Unassembled WGS sequence"/>
</dbReference>
<protein>
    <submittedName>
        <fullName evidence="2">Uncharacterized protein</fullName>
    </submittedName>
</protein>
<sequence>MASDQTEVADNEDALYKAGLVVKCGLRRRSCQQVGWHLFDQTLQAAASPEGSESLLVTEPFTWAANRANTVITMSDQIPVWLKPTPGKTLTSVLRLQVAAEQRKIRRQNKALSKGKAKAKAKTGPRIASVRRAPGLAARWRVSFVARQAVRRYFQPGQAPEGVVQPSILVVYGGHCRLENISPDGRWLQSEEFWVGSKHVVRQQGEAVPGQVMKSWRKLRRSQPQLFADGQIRIWSQPSAVVDSVIYRWQLELDRQEAPQAINLVDHFAAAWTDDSLHAAALLQRHQTGVPASCTGLCQDHTPATRSFYNFQRFVPSQDSIDEIESFSADGQDEIQRFSEASPEEPPGGVPEKLPQAPVTAQKRKRKPLAARPLKATKFGRCEVHARALRAHVYRTGARRGQAALCCPLFWTCSSDNRKPVCWFSRAPTREELLKFPPDLLQLHNSLWASFQRGHRA</sequence>
<feature type="region of interest" description="Disordered" evidence="1">
    <location>
        <begin position="107"/>
        <end position="126"/>
    </location>
</feature>
<feature type="region of interest" description="Disordered" evidence="1">
    <location>
        <begin position="337"/>
        <end position="369"/>
    </location>
</feature>
<evidence type="ECO:0000256" key="1">
    <source>
        <dbReference type="SAM" id="MobiDB-lite"/>
    </source>
</evidence>
<feature type="compositionally biased region" description="Basic residues" evidence="1">
    <location>
        <begin position="107"/>
        <end position="123"/>
    </location>
</feature>
<dbReference type="AlphaFoldDB" id="A0A812G732"/>
<proteinExistence type="predicted"/>
<gene>
    <name evidence="2" type="ORF">SNAT2548_LOCUS76</name>
</gene>
<evidence type="ECO:0000313" key="3">
    <source>
        <dbReference type="Proteomes" id="UP000604046"/>
    </source>
</evidence>
<organism evidence="2 3">
    <name type="scientific">Symbiodinium natans</name>
    <dbReference type="NCBI Taxonomy" id="878477"/>
    <lineage>
        <taxon>Eukaryota</taxon>
        <taxon>Sar</taxon>
        <taxon>Alveolata</taxon>
        <taxon>Dinophyceae</taxon>
        <taxon>Suessiales</taxon>
        <taxon>Symbiodiniaceae</taxon>
        <taxon>Symbiodinium</taxon>
    </lineage>
</organism>
<comment type="caution">
    <text evidence="2">The sequence shown here is derived from an EMBL/GenBank/DDBJ whole genome shotgun (WGS) entry which is preliminary data.</text>
</comment>
<reference evidence="2" key="1">
    <citation type="submission" date="2021-02" db="EMBL/GenBank/DDBJ databases">
        <authorList>
            <person name="Dougan E. K."/>
            <person name="Rhodes N."/>
            <person name="Thang M."/>
            <person name="Chan C."/>
        </authorList>
    </citation>
    <scope>NUCLEOTIDE SEQUENCE</scope>
</reference>
<accession>A0A812G732</accession>
<keyword evidence="3" id="KW-1185">Reference proteome</keyword>
<dbReference type="EMBL" id="CAJNDS010000001">
    <property type="protein sequence ID" value="CAE6909986.1"/>
    <property type="molecule type" value="Genomic_DNA"/>
</dbReference>
<name>A0A812G732_9DINO</name>